<dbReference type="eggNOG" id="ENOG502ZC8H">
    <property type="taxonomic scope" value="Bacteria"/>
</dbReference>
<proteinExistence type="predicted"/>
<dbReference type="PATRIC" id="fig|1278073.3.peg.7000"/>
<feature type="domain" description="Pvc16 N-terminal" evidence="1">
    <location>
        <begin position="13"/>
        <end position="195"/>
    </location>
</feature>
<dbReference type="KEGG" id="msd:MYSTI_06894"/>
<protein>
    <recommendedName>
        <fullName evidence="1">Pvc16 N-terminal domain-containing protein</fullName>
    </recommendedName>
</protein>
<dbReference type="AlphaFoldDB" id="L7UKV2"/>
<dbReference type="OrthoDB" id="527247at2"/>
<keyword evidence="3" id="KW-1185">Reference proteome</keyword>
<reference evidence="2 3" key="1">
    <citation type="journal article" date="2013" name="Genome Announc.">
        <title>Complete genome sequence of Myxococcus stipitatus strain DSM 14675, a fruiting myxobacterium.</title>
        <authorList>
            <person name="Huntley S."/>
            <person name="Kneip S."/>
            <person name="Treuner-Lange A."/>
            <person name="Sogaard-Andersen L."/>
        </authorList>
    </citation>
    <scope>NUCLEOTIDE SEQUENCE [LARGE SCALE GENOMIC DNA]</scope>
    <source>
        <strain evidence="3">DSM 14675 / JCM 12634 / Mx s8</strain>
    </source>
</reference>
<name>L7UKV2_MYXSD</name>
<dbReference type="Proteomes" id="UP000011131">
    <property type="component" value="Chromosome"/>
</dbReference>
<dbReference type="Pfam" id="PF14065">
    <property type="entry name" value="Pvc16_N"/>
    <property type="match status" value="1"/>
</dbReference>
<gene>
    <name evidence="2" type="ordered locus">MYSTI_06894</name>
</gene>
<dbReference type="STRING" id="1278073.MYSTI_06894"/>
<organism evidence="2 3">
    <name type="scientific">Myxococcus stipitatus (strain DSM 14675 / JCM 12634 / Mx s8)</name>
    <dbReference type="NCBI Taxonomy" id="1278073"/>
    <lineage>
        <taxon>Bacteria</taxon>
        <taxon>Pseudomonadati</taxon>
        <taxon>Myxococcota</taxon>
        <taxon>Myxococcia</taxon>
        <taxon>Myxococcales</taxon>
        <taxon>Cystobacterineae</taxon>
        <taxon>Myxococcaceae</taxon>
        <taxon>Myxococcus</taxon>
    </lineage>
</organism>
<evidence type="ECO:0000259" key="1">
    <source>
        <dbReference type="Pfam" id="PF14065"/>
    </source>
</evidence>
<sequence>MSNSLAIATVTGTLITRIKGLLNGANLTEMGIRAGHPTATNNDSGVYVTLYHLSPNAALRNADLPTRRSSGETARRPVLALNLRYLLSFIGDPEKFEAERLAGLVLADLHARPLLGSDEISTYLGSLDPSHYLRQSDLARQSEPIKLSPINADAEELSRVWGMANQSFFALSMAWEATVVLLDGTVEPTESLPVASTGLAVVQATAPRLSRLYERSSRQAVVADSDTLVVEGEQLLGQHSRLFIGGGSVTLTPSHVKGRALEIDLSSVTGLVPGVLPVVVEHRVAVPGAAGDGMRPAALSNALAVMLRPTLGALSSEGTLPSRKVRIPMTPLPKVDQSVQLSLESTTTNARHTSRTFTLQGGQVLFDVPGLATGTYLVRVSVDGATSALTMTGGEYTGPTVTVP</sequence>
<dbReference type="HOGENOM" id="CLU_052029_0_0_7"/>
<evidence type="ECO:0000313" key="3">
    <source>
        <dbReference type="Proteomes" id="UP000011131"/>
    </source>
</evidence>
<evidence type="ECO:0000313" key="2">
    <source>
        <dbReference type="EMBL" id="AGC48167.1"/>
    </source>
</evidence>
<dbReference type="RefSeq" id="WP_015352421.1">
    <property type="nucleotide sequence ID" value="NC_020126.1"/>
</dbReference>
<dbReference type="EMBL" id="CP004025">
    <property type="protein sequence ID" value="AGC48167.1"/>
    <property type="molecule type" value="Genomic_DNA"/>
</dbReference>
<dbReference type="InterPro" id="IPR025351">
    <property type="entry name" value="Pvc16_N"/>
</dbReference>
<accession>L7UKV2</accession>